<feature type="compositionally biased region" description="Basic residues" evidence="1">
    <location>
        <begin position="52"/>
        <end position="61"/>
    </location>
</feature>
<dbReference type="InterPro" id="IPR008889">
    <property type="entry name" value="VQ"/>
</dbReference>
<dbReference type="EMBL" id="CAKMRJ010005745">
    <property type="protein sequence ID" value="CAH1454281.1"/>
    <property type="molecule type" value="Genomic_DNA"/>
</dbReference>
<feature type="domain" description="VQ" evidence="2">
    <location>
        <begin position="67"/>
        <end position="88"/>
    </location>
</feature>
<dbReference type="PANTHER" id="PTHR33179:SF29">
    <property type="entry name" value="OS06G0666400 PROTEIN"/>
    <property type="match status" value="1"/>
</dbReference>
<evidence type="ECO:0000313" key="3">
    <source>
        <dbReference type="EMBL" id="CAH1454281.1"/>
    </source>
</evidence>
<dbReference type="Pfam" id="PF05678">
    <property type="entry name" value="VQ"/>
    <property type="match status" value="1"/>
</dbReference>
<comment type="caution">
    <text evidence="3">The sequence shown here is derived from an EMBL/GenBank/DDBJ whole genome shotgun (WGS) entry which is preliminary data.</text>
</comment>
<feature type="region of interest" description="Disordered" evidence="1">
    <location>
        <begin position="1"/>
        <end position="64"/>
    </location>
</feature>
<feature type="compositionally biased region" description="Polar residues" evidence="1">
    <location>
        <begin position="1"/>
        <end position="13"/>
    </location>
</feature>
<keyword evidence="4" id="KW-1185">Reference proteome</keyword>
<gene>
    <name evidence="3" type="ORF">LVIROSA_LOCUS39470</name>
</gene>
<proteinExistence type="predicted"/>
<evidence type="ECO:0000256" key="1">
    <source>
        <dbReference type="SAM" id="MobiDB-lite"/>
    </source>
</evidence>
<evidence type="ECO:0000259" key="2">
    <source>
        <dbReference type="Pfam" id="PF05678"/>
    </source>
</evidence>
<protein>
    <recommendedName>
        <fullName evidence="2">VQ domain-containing protein</fullName>
    </recommendedName>
</protein>
<reference evidence="3 4" key="1">
    <citation type="submission" date="2022-01" db="EMBL/GenBank/DDBJ databases">
        <authorList>
            <person name="Xiong W."/>
            <person name="Schranz E."/>
        </authorList>
    </citation>
    <scope>NUCLEOTIDE SEQUENCE [LARGE SCALE GENOMIC DNA]</scope>
</reference>
<dbReference type="Proteomes" id="UP001157418">
    <property type="component" value="Unassembled WGS sequence"/>
</dbReference>
<dbReference type="AlphaFoldDB" id="A0AAU9PX90"/>
<evidence type="ECO:0000313" key="4">
    <source>
        <dbReference type="Proteomes" id="UP001157418"/>
    </source>
</evidence>
<dbReference type="InterPro" id="IPR039609">
    <property type="entry name" value="VQ_15/22"/>
</dbReference>
<name>A0AAU9PX90_9ASTR</name>
<sequence>MDGMNPFSTNQWIQEYPTAEMTQSGGEPSDDTNIAVHRDSSQGTIGQTGPKPIRRKSRASRRAPSIVLNASPTDFRDLVQRFTGCDSGVNVGSGLVLDPVVNLPKGPLNIDFAKKDISTESSSSRYSYFDNQVSSTLQGEQMQSVGGFDLQVGYGVENASVVYDESIDESTLMATRRDGASHEYHL</sequence>
<accession>A0AAU9PX90</accession>
<organism evidence="3 4">
    <name type="scientific">Lactuca virosa</name>
    <dbReference type="NCBI Taxonomy" id="75947"/>
    <lineage>
        <taxon>Eukaryota</taxon>
        <taxon>Viridiplantae</taxon>
        <taxon>Streptophyta</taxon>
        <taxon>Embryophyta</taxon>
        <taxon>Tracheophyta</taxon>
        <taxon>Spermatophyta</taxon>
        <taxon>Magnoliopsida</taxon>
        <taxon>eudicotyledons</taxon>
        <taxon>Gunneridae</taxon>
        <taxon>Pentapetalae</taxon>
        <taxon>asterids</taxon>
        <taxon>campanulids</taxon>
        <taxon>Asterales</taxon>
        <taxon>Asteraceae</taxon>
        <taxon>Cichorioideae</taxon>
        <taxon>Cichorieae</taxon>
        <taxon>Lactucinae</taxon>
        <taxon>Lactuca</taxon>
    </lineage>
</organism>
<dbReference type="PANTHER" id="PTHR33179">
    <property type="entry name" value="VQ MOTIF-CONTAINING PROTEIN"/>
    <property type="match status" value="1"/>
</dbReference>